<name>A0AB39CEW9_9VIRU</name>
<proteinExistence type="predicted"/>
<keyword evidence="1" id="KW-0175">Coiled coil</keyword>
<accession>A0AB39CEW9</accession>
<evidence type="ECO:0000256" key="1">
    <source>
        <dbReference type="SAM" id="Coils"/>
    </source>
</evidence>
<sequence length="131" mass="14890">MTNIFEQATRKKIRFETNRGVFQVEDLWDLPLTAKGDRVNLDAIAVELHDKIEAQGTKSFVKAAKKDEILNLKFEIVKHIIETKEAEAEAKVAENDKQAKREQFDILIKQAELNELAGKSPAELKAMRDAL</sequence>
<dbReference type="EMBL" id="PQ015379">
    <property type="protein sequence ID" value="XDJ15375.1"/>
    <property type="molecule type" value="Genomic_DNA"/>
</dbReference>
<reference evidence="2" key="1">
    <citation type="submission" date="2024-07" db="EMBL/GenBank/DDBJ databases">
        <authorList>
            <person name="Bringhurst R.M."/>
            <person name="Homer T.E."/>
        </authorList>
    </citation>
    <scope>NUCLEOTIDE SEQUENCE</scope>
</reference>
<evidence type="ECO:0000313" key="2">
    <source>
        <dbReference type="EMBL" id="XDJ15375.1"/>
    </source>
</evidence>
<organism evidence="2">
    <name type="scientific">Pseudomonas phage HRDY3</name>
    <dbReference type="NCBI Taxonomy" id="3236930"/>
    <lineage>
        <taxon>Viruses</taxon>
    </lineage>
</organism>
<protein>
    <submittedName>
        <fullName evidence="2">Uncharacterized protein</fullName>
    </submittedName>
</protein>
<feature type="coiled-coil region" evidence="1">
    <location>
        <begin position="76"/>
        <end position="103"/>
    </location>
</feature>